<feature type="domain" description="DUF5689" evidence="2">
    <location>
        <begin position="36"/>
        <end position="247"/>
    </location>
</feature>
<dbReference type="PROSITE" id="PS51257">
    <property type="entry name" value="PROKAR_LIPOPROTEIN"/>
    <property type="match status" value="1"/>
</dbReference>
<evidence type="ECO:0000256" key="1">
    <source>
        <dbReference type="SAM" id="SignalP"/>
    </source>
</evidence>
<dbReference type="Pfam" id="PF18942">
    <property type="entry name" value="DUF5689"/>
    <property type="match status" value="1"/>
</dbReference>
<dbReference type="STRING" id="1227077.SAMN04515668_4596"/>
<keyword evidence="4" id="KW-1185">Reference proteome</keyword>
<keyword evidence="1" id="KW-0732">Signal</keyword>
<proteinExistence type="predicted"/>
<evidence type="ECO:0000313" key="3">
    <source>
        <dbReference type="EMBL" id="SFQ80930.1"/>
    </source>
</evidence>
<protein>
    <recommendedName>
        <fullName evidence="2">DUF5689 domain-containing protein</fullName>
    </recommendedName>
</protein>
<feature type="signal peptide" evidence="1">
    <location>
        <begin position="1"/>
        <end position="29"/>
    </location>
</feature>
<dbReference type="Proteomes" id="UP000199029">
    <property type="component" value="Unassembled WGS sequence"/>
</dbReference>
<evidence type="ECO:0000313" key="4">
    <source>
        <dbReference type="Proteomes" id="UP000199029"/>
    </source>
</evidence>
<evidence type="ECO:0000259" key="2">
    <source>
        <dbReference type="Pfam" id="PF18942"/>
    </source>
</evidence>
<name>A0A1I6BJ14_HYMAR</name>
<organism evidence="3 4">
    <name type="scientific">Hymenobacter arizonensis</name>
    <name type="common">Siccationidurans arizonensis</name>
    <dbReference type="NCBI Taxonomy" id="1227077"/>
    <lineage>
        <taxon>Bacteria</taxon>
        <taxon>Pseudomonadati</taxon>
        <taxon>Bacteroidota</taxon>
        <taxon>Cytophagia</taxon>
        <taxon>Cytophagales</taxon>
        <taxon>Hymenobacteraceae</taxon>
        <taxon>Hymenobacter</taxon>
    </lineage>
</organism>
<dbReference type="InterPro" id="IPR043744">
    <property type="entry name" value="DUF5689"/>
</dbReference>
<dbReference type="AlphaFoldDB" id="A0A1I6BJ14"/>
<dbReference type="EMBL" id="FOXS01000009">
    <property type="protein sequence ID" value="SFQ80930.1"/>
    <property type="molecule type" value="Genomic_DNA"/>
</dbReference>
<gene>
    <name evidence="3" type="ORF">SAMN04515668_4596</name>
</gene>
<reference evidence="4" key="1">
    <citation type="submission" date="2016-10" db="EMBL/GenBank/DDBJ databases">
        <authorList>
            <person name="Varghese N."/>
            <person name="Submissions S."/>
        </authorList>
    </citation>
    <scope>NUCLEOTIDE SEQUENCE [LARGE SCALE GENOMIC DNA]</scope>
    <source>
        <strain evidence="4">OR362-8,ATCC BAA-1266,JCM 13504</strain>
    </source>
</reference>
<dbReference type="OrthoDB" id="1111074at2"/>
<accession>A0A1I6BJ14</accession>
<dbReference type="RefSeq" id="WP_092678638.1">
    <property type="nucleotide sequence ID" value="NZ_FOXS01000009.1"/>
</dbReference>
<feature type="chain" id="PRO_5011613295" description="DUF5689 domain-containing protein" evidence="1">
    <location>
        <begin position="30"/>
        <end position="260"/>
    </location>
</feature>
<sequence>MKTKLLSALWGLLAALACTSCLKENTNYAAGTPSPIISLEDVRRLYQGSNVVLESSQLSGAHQIVGIVITDATGQNVPGGPTAIVVQNKRRGVVRGIIIPLNASGPAFAAGDSVVVDIAGATLAKRAGALRLEGVNASQVRKVSSNNPVPARDLNLATLLANFDAYEGTLVRVTGGSIMPLPVSGDTYAGDKTLADGGTNRLTLHTEAAAAFATRRMPASATFQGIAVGQVDAGTPAPQLWMRTAADALDPSGPIYRNFP</sequence>